<dbReference type="GO" id="GO:0000448">
    <property type="term" value="P:cleavage in ITS2 between 5.8S rRNA and LSU-rRNA of tricistronic rRNA transcript (SSU-rRNA, 5.8S rRNA, LSU-rRNA)"/>
    <property type="evidence" value="ECO:0007669"/>
    <property type="project" value="EnsemblFungi"/>
</dbReference>
<organism evidence="9 10">
    <name type="scientific">Lachancea dasiensis</name>
    <dbReference type="NCBI Taxonomy" id="1072105"/>
    <lineage>
        <taxon>Eukaryota</taxon>
        <taxon>Fungi</taxon>
        <taxon>Dikarya</taxon>
        <taxon>Ascomycota</taxon>
        <taxon>Saccharomycotina</taxon>
        <taxon>Saccharomycetes</taxon>
        <taxon>Saccharomycetales</taxon>
        <taxon>Saccharomycetaceae</taxon>
        <taxon>Lachancea</taxon>
    </lineage>
</organism>
<feature type="domain" description="RAI1-like" evidence="8">
    <location>
        <begin position="19"/>
        <end position="371"/>
    </location>
</feature>
<protein>
    <recommendedName>
        <fullName evidence="7">Decapping nuclease</fullName>
        <ecNumber evidence="7">3.6.1.-</ecNumber>
    </recommendedName>
</protein>
<keyword evidence="7" id="KW-0547">Nucleotide-binding</keyword>
<dbReference type="GO" id="GO:0003723">
    <property type="term" value="F:RNA binding"/>
    <property type="evidence" value="ECO:0007669"/>
    <property type="project" value="UniProtKB-KW"/>
</dbReference>
<dbReference type="GO" id="GO:0030846">
    <property type="term" value="P:termination of RNA polymerase II transcription, poly(A)-coupled"/>
    <property type="evidence" value="ECO:0007669"/>
    <property type="project" value="EnsemblFungi"/>
</dbReference>
<keyword evidence="10" id="KW-1185">Reference proteome</keyword>
<dbReference type="PANTHER" id="PTHR12395">
    <property type="entry name" value="DOM-3 RELATED"/>
    <property type="match status" value="1"/>
</dbReference>
<comment type="similarity">
    <text evidence="2 7">Belongs to the DXO/Dom3Z family.</text>
</comment>
<dbReference type="GO" id="GO:1990174">
    <property type="term" value="F:phosphodiesterase decapping endonuclease activity"/>
    <property type="evidence" value="ECO:0007669"/>
    <property type="project" value="EnsemblFungi"/>
</dbReference>
<accession>A0A1G4JWX4</accession>
<evidence type="ECO:0000256" key="5">
    <source>
        <dbReference type="ARBA" id="ARBA00044692"/>
    </source>
</evidence>
<dbReference type="GO" id="GO:0071035">
    <property type="term" value="P:nuclear polyadenylation-dependent rRNA catabolic process"/>
    <property type="evidence" value="ECO:0007669"/>
    <property type="project" value="EnsemblFungi"/>
</dbReference>
<dbReference type="GO" id="GO:0000166">
    <property type="term" value="F:nucleotide binding"/>
    <property type="evidence" value="ECO:0007669"/>
    <property type="project" value="UniProtKB-KW"/>
</dbReference>
<dbReference type="GO" id="GO:0031087">
    <property type="term" value="P:deadenylation-independent decapping of nuclear-transcribed mRNA"/>
    <property type="evidence" value="ECO:0007669"/>
    <property type="project" value="EnsemblFungi"/>
</dbReference>
<keyword evidence="7" id="KW-0694">RNA-binding</keyword>
<comment type="function">
    <text evidence="7">Decapping enzyme for NAD-capped RNAs: specifically hydrolyzes the nicotinamide adenine dinucleotide (NAD) cap from a subset of RNAs by removing the entire NAD moiety from the 5'-end of an NAD-capped RNA.</text>
</comment>
<dbReference type="Pfam" id="PF08652">
    <property type="entry name" value="RAI1"/>
    <property type="match status" value="1"/>
</dbReference>
<dbReference type="PANTHER" id="PTHR12395:SF9">
    <property type="entry name" value="DECAPPING AND EXORIBONUCLEASE PROTEIN"/>
    <property type="match status" value="1"/>
</dbReference>
<evidence type="ECO:0000256" key="7">
    <source>
        <dbReference type="RuleBase" id="RU367113"/>
    </source>
</evidence>
<dbReference type="InterPro" id="IPR013961">
    <property type="entry name" value="RAI1"/>
</dbReference>
<comment type="catalytic activity">
    <reaction evidence="5">
        <text>a 5'-end triphospho-ribonucleoside in mRNA + H2O = a 5'-end phospho-ribonucleoside in mRNA + diphosphate + H(+)</text>
        <dbReference type="Rhea" id="RHEA:78683"/>
        <dbReference type="Rhea" id="RHEA-COMP:15692"/>
        <dbReference type="Rhea" id="RHEA-COMP:17164"/>
        <dbReference type="ChEBI" id="CHEBI:15377"/>
        <dbReference type="ChEBI" id="CHEBI:15378"/>
        <dbReference type="ChEBI" id="CHEBI:33019"/>
        <dbReference type="ChEBI" id="CHEBI:138282"/>
        <dbReference type="ChEBI" id="CHEBI:167618"/>
    </reaction>
    <physiologicalReaction direction="left-to-right" evidence="5">
        <dbReference type="Rhea" id="RHEA:78684"/>
    </physiologicalReaction>
</comment>
<evidence type="ECO:0000259" key="8">
    <source>
        <dbReference type="Pfam" id="PF08652"/>
    </source>
</evidence>
<evidence type="ECO:0000256" key="6">
    <source>
        <dbReference type="ARBA" id="ARBA00048124"/>
    </source>
</evidence>
<name>A0A1G4JWX4_9SACH</name>
<dbReference type="GO" id="GO:0046872">
    <property type="term" value="F:metal ion binding"/>
    <property type="evidence" value="ECO:0007669"/>
    <property type="project" value="UniProtKB-KW"/>
</dbReference>
<comment type="subcellular location">
    <subcellularLocation>
        <location evidence="7">Nucleus</location>
    </subcellularLocation>
</comment>
<evidence type="ECO:0000313" key="9">
    <source>
        <dbReference type="EMBL" id="SCU95569.1"/>
    </source>
</evidence>
<comment type="cofactor">
    <cofactor evidence="1 7">
        <name>a divalent metal cation</name>
        <dbReference type="ChEBI" id="CHEBI:60240"/>
    </cofactor>
</comment>
<dbReference type="GO" id="GO:0110103">
    <property type="term" value="C:RNA polymerase II termination complex"/>
    <property type="evidence" value="ECO:0007669"/>
    <property type="project" value="EnsemblFungi"/>
</dbReference>
<reference evidence="10" key="1">
    <citation type="submission" date="2016-03" db="EMBL/GenBank/DDBJ databases">
        <authorList>
            <person name="Devillers H."/>
        </authorList>
    </citation>
    <scope>NUCLEOTIDE SEQUENCE [LARGE SCALE GENOMIC DNA]</scope>
</reference>
<dbReference type="EMBL" id="LT598457">
    <property type="protein sequence ID" value="SCU95569.1"/>
    <property type="molecule type" value="Genomic_DNA"/>
</dbReference>
<comment type="catalytic activity">
    <reaction evidence="4">
        <text>a 5'-end (N(7)-methyl 5'-triphosphoguanosine)-ribonucleoside-ribonucleotide in mRNA + H2O = a (N(7)-methyl 5'-triphosphoguanosine)-nucleoside + a 5'-end phospho-ribonucleoside in mRNA + H(+)</text>
        <dbReference type="Rhea" id="RHEA:66928"/>
        <dbReference type="Rhea" id="RHEA-COMP:15692"/>
        <dbReference type="Rhea" id="RHEA-COMP:17313"/>
        <dbReference type="ChEBI" id="CHEBI:15377"/>
        <dbReference type="ChEBI" id="CHEBI:15378"/>
        <dbReference type="ChEBI" id="CHEBI:138282"/>
        <dbReference type="ChEBI" id="CHEBI:172876"/>
        <dbReference type="ChEBI" id="CHEBI:172877"/>
    </reaction>
    <physiologicalReaction direction="left-to-right" evidence="4">
        <dbReference type="Rhea" id="RHEA:66929"/>
    </physiologicalReaction>
</comment>
<comment type="catalytic activity">
    <reaction evidence="6">
        <text>a 5'-end NAD(+)-phospho-ribonucleoside in mRNA + H2O = a 5'-end phospho-ribonucleoside in mRNA + NAD(+) + H(+)</text>
        <dbReference type="Rhea" id="RHEA:60880"/>
        <dbReference type="Rhea" id="RHEA-COMP:15692"/>
        <dbReference type="Rhea" id="RHEA-COMP:15698"/>
        <dbReference type="ChEBI" id="CHEBI:15377"/>
        <dbReference type="ChEBI" id="CHEBI:15378"/>
        <dbReference type="ChEBI" id="CHEBI:57540"/>
        <dbReference type="ChEBI" id="CHEBI:138282"/>
        <dbReference type="ChEBI" id="CHEBI:144029"/>
    </reaction>
    <physiologicalReaction direction="left-to-right" evidence="6">
        <dbReference type="Rhea" id="RHEA:60881"/>
    </physiologicalReaction>
</comment>
<evidence type="ECO:0000256" key="2">
    <source>
        <dbReference type="ARBA" id="ARBA00006562"/>
    </source>
</evidence>
<evidence type="ECO:0000256" key="4">
    <source>
        <dbReference type="ARBA" id="ARBA00044676"/>
    </source>
</evidence>
<keyword evidence="7" id="KW-0378">Hydrolase</keyword>
<evidence type="ECO:0000256" key="1">
    <source>
        <dbReference type="ARBA" id="ARBA00001968"/>
    </source>
</evidence>
<keyword evidence="7" id="KW-0479">Metal-binding</keyword>
<gene>
    <name evidence="9" type="ORF">LADA_0G16292G</name>
</gene>
<proteinExistence type="inferred from homology"/>
<dbReference type="OrthoDB" id="5853397at2759"/>
<dbReference type="Proteomes" id="UP000190274">
    <property type="component" value="Chromosome G"/>
</dbReference>
<sequence>MGSISTLFVQKRSSTTTLRQPKELAYYSKTQENEFLINDTSKMSYYYLPDSEVDRNLDLCSGIKKFKECNGNPDFDSCTLKGLLQSIQSYEQRKNKKVAGDIITFRGVMRKLISCAFDSAQYNPVELRVVSFNGQLFVKEVEQPKVPSSSKESMEYRAYYSGYKFESLATVSKPLPHVSRSSLEKRPRKICSNGDQYITVVRSGVGSCKLVLGAEVDCVFDFSEDSSDNLKHYAELKCTKNVSSFADARRFERKLFKTWLQCFLIGINRIIYGFRDENFLLKSVEEFSTQEIPLLLKNNNAQLSNACIEAVRWYGALTEWLMTAIPREESTESVRAYRLSFENNHLKLSGIEPGHAEYAELVEGVEILSPEFRAWRKELAKRAEENGK</sequence>
<dbReference type="InterPro" id="IPR039039">
    <property type="entry name" value="RAI1-like_fam"/>
</dbReference>
<dbReference type="GO" id="GO:1904595">
    <property type="term" value="P:positive regulation of termination of RNA polymerase II transcription"/>
    <property type="evidence" value="ECO:0007669"/>
    <property type="project" value="EnsemblFungi"/>
</dbReference>
<dbReference type="STRING" id="1266660.A0A1G4JWX4"/>
<keyword evidence="3 7" id="KW-0540">Nuclease</keyword>
<dbReference type="GO" id="GO:0034353">
    <property type="term" value="F:mRNA 5'-diphosphatase activity"/>
    <property type="evidence" value="ECO:0007669"/>
    <property type="project" value="EnsemblFungi"/>
</dbReference>
<dbReference type="GO" id="GO:0110155">
    <property type="term" value="P:NAD-cap decapping"/>
    <property type="evidence" value="ECO:0007669"/>
    <property type="project" value="EnsemblFungi"/>
</dbReference>
<dbReference type="AlphaFoldDB" id="A0A1G4JWX4"/>
<dbReference type="EC" id="3.6.1.-" evidence="7"/>
<evidence type="ECO:0000313" key="10">
    <source>
        <dbReference type="Proteomes" id="UP000190274"/>
    </source>
</evidence>
<dbReference type="GO" id="GO:0090730">
    <property type="term" value="C:Las1 complex"/>
    <property type="evidence" value="ECO:0007669"/>
    <property type="project" value="EnsemblFungi"/>
</dbReference>
<keyword evidence="7" id="KW-0539">Nucleus</keyword>
<evidence type="ECO:0000256" key="3">
    <source>
        <dbReference type="ARBA" id="ARBA00022722"/>
    </source>
</evidence>
<dbReference type="GO" id="GO:0030234">
    <property type="term" value="F:enzyme regulator activity"/>
    <property type="evidence" value="ECO:0007669"/>
    <property type="project" value="EnsemblFungi"/>
</dbReference>